<proteinExistence type="predicted"/>
<dbReference type="HOGENOM" id="CLU_015044_0_1_9"/>
<reference evidence="2 3" key="1">
    <citation type="submission" date="2012-01" db="EMBL/GenBank/DDBJ databases">
        <title>Complete sequence of Desulfotomaculum gibsoniae DSM 7213.</title>
        <authorList>
            <consortium name="US DOE Joint Genome Institute"/>
            <person name="Lucas S."/>
            <person name="Han J."/>
            <person name="Lapidus A."/>
            <person name="Cheng J.-F."/>
            <person name="Goodwin L."/>
            <person name="Pitluck S."/>
            <person name="Peters L."/>
            <person name="Ovchinnikova G."/>
            <person name="Teshima H."/>
            <person name="Detter J.C."/>
            <person name="Han C."/>
            <person name="Tapia R."/>
            <person name="Land M."/>
            <person name="Hauser L."/>
            <person name="Kyrpides N."/>
            <person name="Ivanova N."/>
            <person name="Pagani I."/>
            <person name="Parshina S."/>
            <person name="Plugge C."/>
            <person name="Muyzer G."/>
            <person name="Kuever J."/>
            <person name="Ivanova A."/>
            <person name="Nazina T."/>
            <person name="Klenk H.-P."/>
            <person name="Brambilla E."/>
            <person name="Spring S."/>
            <person name="Stams A.F."/>
            <person name="Woyke T."/>
        </authorList>
    </citation>
    <scope>NUCLEOTIDE SEQUENCE [LARGE SCALE GENOMIC DNA]</scope>
    <source>
        <strain evidence="2 3">DSM 7213</strain>
    </source>
</reference>
<protein>
    <submittedName>
        <fullName evidence="2">Putative polymerase with PALM domain, HD hydrolase domain and Zn ribbon</fullName>
    </submittedName>
</protein>
<dbReference type="PANTHER" id="PTHR38032:SF1">
    <property type="entry name" value="RNA-BINDING PROTEIN KHPB N-TERMINAL DOMAIN-CONTAINING PROTEIN"/>
    <property type="match status" value="1"/>
</dbReference>
<keyword evidence="3" id="KW-1185">Reference proteome</keyword>
<sequence length="493" mass="53782">MSDENNNVLLIITDDKMKAFFTVRDPESVNKELIDKLVRDKGVKYGIDKQVLDDLIKSPSEGTFLFATGTPPKEGQDGYVQYLFSSRVVRSNEQDQQNVDFREVFNVPSVTANTVLAVYHPAVKGEDGRMVTGQVIAARKVVELTLRAAKGTVLSNDGMMVSSQINGRPRTQKKGNNVIVGVDAVYQHEGDVDIKSGNLRFHGDVTVTGNVMDNMIVDVQGNLRVQGFISRSNIKVKGSLEVIKVVTAGKIVAGGSTVSLSAVEKELRKIEQSINSLNAATLQLMGKLRQTRPNIQYGQVVMTLLDKKFNYIGRQVRGLVELVNKQKQKPPEEVQDAIQALNRISGFKALALQNLDEVQKNVASALALLDSLSHESAHIVANSVWNSEIEATGDIKITGQGAFNSRLNSLGTITINGVLRGGDMYAQKGINAGEIGGPMGITTTVRTEKGCLIKARQVYVGTVLQIGSYTYKVNRENSMVLARLNEKGEIVLH</sequence>
<keyword evidence="2" id="KW-0378">Hydrolase</keyword>
<dbReference type="InterPro" id="IPR005646">
    <property type="entry name" value="FapA"/>
</dbReference>
<dbReference type="InterPro" id="IPR046865">
    <property type="entry name" value="FapA_b_solenoid"/>
</dbReference>
<evidence type="ECO:0000259" key="1">
    <source>
        <dbReference type="Pfam" id="PF20250"/>
    </source>
</evidence>
<dbReference type="eggNOG" id="COG1315">
    <property type="taxonomic scope" value="Bacteria"/>
</dbReference>
<dbReference type="KEGG" id="dgi:Desgi_2263"/>
<dbReference type="Proteomes" id="UP000013520">
    <property type="component" value="Chromosome"/>
</dbReference>
<dbReference type="AlphaFoldDB" id="R4KER3"/>
<gene>
    <name evidence="2" type="ORF">Desgi_2263</name>
</gene>
<dbReference type="STRING" id="767817.Desgi_2263"/>
<dbReference type="Pfam" id="PF03961">
    <property type="entry name" value="FapA"/>
    <property type="match status" value="1"/>
</dbReference>
<evidence type="ECO:0000313" key="2">
    <source>
        <dbReference type="EMBL" id="AGL01688.1"/>
    </source>
</evidence>
<evidence type="ECO:0000313" key="3">
    <source>
        <dbReference type="Proteomes" id="UP000013520"/>
    </source>
</evidence>
<organism evidence="2 3">
    <name type="scientific">Desulfoscipio gibsoniae DSM 7213</name>
    <dbReference type="NCBI Taxonomy" id="767817"/>
    <lineage>
        <taxon>Bacteria</taxon>
        <taxon>Bacillati</taxon>
        <taxon>Bacillota</taxon>
        <taxon>Clostridia</taxon>
        <taxon>Eubacteriales</taxon>
        <taxon>Desulfallaceae</taxon>
        <taxon>Desulfoscipio</taxon>
    </lineage>
</organism>
<dbReference type="OrthoDB" id="9816426at2"/>
<dbReference type="PANTHER" id="PTHR38032">
    <property type="entry name" value="POLYMERASE-RELATED"/>
    <property type="match status" value="1"/>
</dbReference>
<dbReference type="GO" id="GO:0016787">
    <property type="term" value="F:hydrolase activity"/>
    <property type="evidence" value="ECO:0007669"/>
    <property type="project" value="UniProtKB-KW"/>
</dbReference>
<dbReference type="Pfam" id="PF20250">
    <property type="entry name" value="FapA_N"/>
    <property type="match status" value="1"/>
</dbReference>
<name>R4KER3_9FIRM</name>
<dbReference type="RefSeq" id="WP_006522123.1">
    <property type="nucleotide sequence ID" value="NC_021184.1"/>
</dbReference>
<dbReference type="InterPro" id="IPR046866">
    <property type="entry name" value="FapA_N"/>
</dbReference>
<dbReference type="EMBL" id="CP003273">
    <property type="protein sequence ID" value="AGL01688.1"/>
    <property type="molecule type" value="Genomic_DNA"/>
</dbReference>
<accession>R4KER3</accession>
<feature type="domain" description="Flagellar Assembly Protein A N-terminal region" evidence="1">
    <location>
        <begin position="10"/>
        <end position="173"/>
    </location>
</feature>